<evidence type="ECO:0000313" key="1">
    <source>
        <dbReference type="EMBL" id="JAH59168.1"/>
    </source>
</evidence>
<reference evidence="1" key="1">
    <citation type="submission" date="2014-11" db="EMBL/GenBank/DDBJ databases">
        <authorList>
            <person name="Amaro Gonzalez C."/>
        </authorList>
    </citation>
    <scope>NUCLEOTIDE SEQUENCE</scope>
</reference>
<protein>
    <submittedName>
        <fullName evidence="1">Uncharacterized protein</fullName>
    </submittedName>
</protein>
<name>A0A0E9U2G8_ANGAN</name>
<dbReference type="AlphaFoldDB" id="A0A0E9U2G8"/>
<sequence length="28" mass="3012">MLSWPSRSSPAGAAHFFGGCLLCDREIC</sequence>
<dbReference type="PROSITE" id="PS51257">
    <property type="entry name" value="PROKAR_LIPOPROTEIN"/>
    <property type="match status" value="1"/>
</dbReference>
<dbReference type="EMBL" id="GBXM01049409">
    <property type="protein sequence ID" value="JAH59168.1"/>
    <property type="molecule type" value="Transcribed_RNA"/>
</dbReference>
<organism evidence="1">
    <name type="scientific">Anguilla anguilla</name>
    <name type="common">European freshwater eel</name>
    <name type="synonym">Muraena anguilla</name>
    <dbReference type="NCBI Taxonomy" id="7936"/>
    <lineage>
        <taxon>Eukaryota</taxon>
        <taxon>Metazoa</taxon>
        <taxon>Chordata</taxon>
        <taxon>Craniata</taxon>
        <taxon>Vertebrata</taxon>
        <taxon>Euteleostomi</taxon>
        <taxon>Actinopterygii</taxon>
        <taxon>Neopterygii</taxon>
        <taxon>Teleostei</taxon>
        <taxon>Anguilliformes</taxon>
        <taxon>Anguillidae</taxon>
        <taxon>Anguilla</taxon>
    </lineage>
</organism>
<reference evidence="1" key="2">
    <citation type="journal article" date="2015" name="Fish Shellfish Immunol.">
        <title>Early steps in the European eel (Anguilla anguilla)-Vibrio vulnificus interaction in the gills: Role of the RtxA13 toxin.</title>
        <authorList>
            <person name="Callol A."/>
            <person name="Pajuelo D."/>
            <person name="Ebbesson L."/>
            <person name="Teles M."/>
            <person name="MacKenzie S."/>
            <person name="Amaro C."/>
        </authorList>
    </citation>
    <scope>NUCLEOTIDE SEQUENCE</scope>
</reference>
<proteinExistence type="predicted"/>
<accession>A0A0E9U2G8</accession>